<proteinExistence type="predicted"/>
<evidence type="ECO:0000313" key="2">
    <source>
        <dbReference type="Proteomes" id="UP000827872"/>
    </source>
</evidence>
<comment type="caution">
    <text evidence="1">The sequence shown here is derived from an EMBL/GenBank/DDBJ whole genome shotgun (WGS) entry which is preliminary data.</text>
</comment>
<dbReference type="EMBL" id="CM037614">
    <property type="protein sequence ID" value="KAH8015362.1"/>
    <property type="molecule type" value="Genomic_DNA"/>
</dbReference>
<evidence type="ECO:0000313" key="1">
    <source>
        <dbReference type="EMBL" id="KAH8015362.1"/>
    </source>
</evidence>
<keyword evidence="2" id="KW-1185">Reference proteome</keyword>
<name>A0ACB8G799_9SAUR</name>
<reference evidence="1" key="1">
    <citation type="submission" date="2021-08" db="EMBL/GenBank/DDBJ databases">
        <title>The first chromosome-level gecko genome reveals the dynamic sex chromosomes of Neotropical dwarf geckos (Sphaerodactylidae: Sphaerodactylus).</title>
        <authorList>
            <person name="Pinto B.J."/>
            <person name="Keating S.E."/>
            <person name="Gamble T."/>
        </authorList>
    </citation>
    <scope>NUCLEOTIDE SEQUENCE</scope>
    <source>
        <strain evidence="1">TG3544</strain>
    </source>
</reference>
<accession>A0ACB8G799</accession>
<dbReference type="Proteomes" id="UP000827872">
    <property type="component" value="Linkage Group LG01"/>
</dbReference>
<gene>
    <name evidence="1" type="ORF">K3G42_003020</name>
</gene>
<protein>
    <submittedName>
        <fullName evidence="1">Uncharacterized protein</fullName>
    </submittedName>
</protein>
<sequence>MDCSLTCGVTPHTSYQPAPPGCLFSHQRRQPGRLLAGHSEETPARQHVLKPGRTTWTASTSWPLQRKTTPGGYEFLEILKDVAQDNTDNPDLSIIWIDSEDFPLLILYWEQRSSH</sequence>
<organism evidence="1 2">
    <name type="scientific">Sphaerodactylus townsendi</name>
    <dbReference type="NCBI Taxonomy" id="933632"/>
    <lineage>
        <taxon>Eukaryota</taxon>
        <taxon>Metazoa</taxon>
        <taxon>Chordata</taxon>
        <taxon>Craniata</taxon>
        <taxon>Vertebrata</taxon>
        <taxon>Euteleostomi</taxon>
        <taxon>Lepidosauria</taxon>
        <taxon>Squamata</taxon>
        <taxon>Bifurcata</taxon>
        <taxon>Gekkota</taxon>
        <taxon>Sphaerodactylidae</taxon>
        <taxon>Sphaerodactylus</taxon>
    </lineage>
</organism>